<evidence type="ECO:0000256" key="6">
    <source>
        <dbReference type="ARBA" id="ARBA00042619"/>
    </source>
</evidence>
<evidence type="ECO:0000259" key="8">
    <source>
        <dbReference type="Pfam" id="PF01593"/>
    </source>
</evidence>
<dbReference type="AlphaFoldDB" id="A0AA45WK13"/>
<evidence type="ECO:0000313" key="10">
    <source>
        <dbReference type="Proteomes" id="UP001157946"/>
    </source>
</evidence>
<organism evidence="9 10">
    <name type="scientific">Laceyella tengchongensis</name>
    <dbReference type="NCBI Taxonomy" id="574699"/>
    <lineage>
        <taxon>Bacteria</taxon>
        <taxon>Bacillati</taxon>
        <taxon>Bacillota</taxon>
        <taxon>Bacilli</taxon>
        <taxon>Bacillales</taxon>
        <taxon>Thermoactinomycetaceae</taxon>
        <taxon>Laceyella</taxon>
    </lineage>
</organism>
<dbReference type="EMBL" id="FXTU01000001">
    <property type="protein sequence ID" value="SMP05377.1"/>
    <property type="molecule type" value="Genomic_DNA"/>
</dbReference>
<keyword evidence="1" id="KW-0560">Oxidoreductase</keyword>
<sequence length="506" mass="56622">MVAKMEERAITAMKKAIIIGGGLAGLVTAIKLATMDFKVSLFEKESKVGGSCRAIQLGGGYQFDLEPAPMMMPWVFERIFREAGSVVDPSLRFIPLPVNSRHFFYNKSIVDLTADGEAMADQLTGFSPENRTGFLDYLYAAQTIYEWVEETLLASPTVGWTDLLRPGAVKSSWKMKLLQPLDAFHRRFFDDARMLAMMNRYATYVGSSPYKAPAVVAMFAYLELVQGVSYVEGGNERLIEALVRLAQSRGVELHTGCAVDEILLSDRKVTGVDAGGEKWEADVVVSCIDPIQTRVSLLKDERYAPDMRQLSCSQVVGLLGCKETYPVLHYHNYFYPREMERYYIDLFEQREWPDAPLIYVGNPCLYEADRTGSGCSLCVTVQVPASFGLKPGQFELYRERLLYLLERVWGLQGLSEQIEVEQWLGPLDLQEMTGAYGGALNGRVFHGFRAAIRQPLKDRKRQGLYYAGAGAYPGGDQAMAAISGLHTAHLIKLEEERKESKLTRLG</sequence>
<evidence type="ECO:0000256" key="5">
    <source>
        <dbReference type="ARBA" id="ARBA00041900"/>
    </source>
</evidence>
<comment type="catalytic activity">
    <reaction evidence="7">
        <text>all-trans-4,4'-diaponeurosporene + 2 AH2 + 2 O2 = 4,4'-diaponeurosporenal + 2 A + 3 H2O</text>
        <dbReference type="Rhea" id="RHEA:56104"/>
        <dbReference type="ChEBI" id="CHEBI:13193"/>
        <dbReference type="ChEBI" id="CHEBI:15377"/>
        <dbReference type="ChEBI" id="CHEBI:15379"/>
        <dbReference type="ChEBI" id="CHEBI:17499"/>
        <dbReference type="ChEBI" id="CHEBI:62743"/>
        <dbReference type="ChEBI" id="CHEBI:79065"/>
    </reaction>
</comment>
<dbReference type="Pfam" id="PF01593">
    <property type="entry name" value="Amino_oxidase"/>
    <property type="match status" value="1"/>
</dbReference>
<accession>A0AA45WK13</accession>
<name>A0AA45WK13_9BACL</name>
<dbReference type="Gene3D" id="3.50.50.60">
    <property type="entry name" value="FAD/NAD(P)-binding domain"/>
    <property type="match status" value="2"/>
</dbReference>
<dbReference type="GO" id="GO:0016491">
    <property type="term" value="F:oxidoreductase activity"/>
    <property type="evidence" value="ECO:0007669"/>
    <property type="project" value="UniProtKB-KW"/>
</dbReference>
<evidence type="ECO:0000256" key="1">
    <source>
        <dbReference type="ARBA" id="ARBA00023002"/>
    </source>
</evidence>
<dbReference type="InterPro" id="IPR002937">
    <property type="entry name" value="Amino_oxidase"/>
</dbReference>
<evidence type="ECO:0000256" key="2">
    <source>
        <dbReference type="ARBA" id="ARBA00037901"/>
    </source>
</evidence>
<reference evidence="9" key="1">
    <citation type="submission" date="2017-05" db="EMBL/GenBank/DDBJ databases">
        <authorList>
            <person name="Varghese N."/>
            <person name="Submissions S."/>
        </authorList>
    </citation>
    <scope>NUCLEOTIDE SEQUENCE</scope>
    <source>
        <strain evidence="9">DSM 45262</strain>
    </source>
</reference>
<dbReference type="Proteomes" id="UP001157946">
    <property type="component" value="Unassembled WGS sequence"/>
</dbReference>
<comment type="similarity">
    <text evidence="3">Belongs to the carotenoid/retinoid oxidoreductase family. CrtP subfamily.</text>
</comment>
<comment type="pathway">
    <text evidence="2">Carotenoid biosynthesis; staphyloxanthin biosynthesis; staphyloxanthin from farnesyl diphosphate: step 3/5.</text>
</comment>
<keyword evidence="10" id="KW-1185">Reference proteome</keyword>
<proteinExistence type="inferred from homology"/>
<dbReference type="PANTHER" id="PTHR43734:SF7">
    <property type="entry name" value="4,4'-DIAPONEUROSPORENE OXYGENASE"/>
    <property type="match status" value="1"/>
</dbReference>
<evidence type="ECO:0000256" key="3">
    <source>
        <dbReference type="ARBA" id="ARBA00038194"/>
    </source>
</evidence>
<dbReference type="InterPro" id="IPR036188">
    <property type="entry name" value="FAD/NAD-bd_sf"/>
</dbReference>
<evidence type="ECO:0000313" key="9">
    <source>
        <dbReference type="EMBL" id="SMP05377.1"/>
    </source>
</evidence>
<dbReference type="SUPFAM" id="SSF51905">
    <property type="entry name" value="FAD/NAD(P)-binding domain"/>
    <property type="match status" value="1"/>
</dbReference>
<protein>
    <recommendedName>
        <fullName evidence="4">4,4'-diaponeurosporene oxygenase</fullName>
    </recommendedName>
    <alternativeName>
        <fullName evidence="5">4,4'-diaponeurosporene oxidase</fullName>
    </alternativeName>
    <alternativeName>
        <fullName evidence="6">Carotenoid oxidase</fullName>
    </alternativeName>
</protein>
<gene>
    <name evidence="9" type="ORF">SAMN06265361_101618</name>
</gene>
<dbReference type="PANTHER" id="PTHR43734">
    <property type="entry name" value="PHYTOENE DESATURASE"/>
    <property type="match status" value="1"/>
</dbReference>
<evidence type="ECO:0000256" key="4">
    <source>
        <dbReference type="ARBA" id="ARBA00039159"/>
    </source>
</evidence>
<evidence type="ECO:0000256" key="7">
    <source>
        <dbReference type="ARBA" id="ARBA00048532"/>
    </source>
</evidence>
<comment type="caution">
    <text evidence="9">The sequence shown here is derived from an EMBL/GenBank/DDBJ whole genome shotgun (WGS) entry which is preliminary data.</text>
</comment>
<dbReference type="RefSeq" id="WP_284723942.1">
    <property type="nucleotide sequence ID" value="NZ_FXTU01000001.1"/>
</dbReference>
<feature type="domain" description="Amine oxidase" evidence="8">
    <location>
        <begin position="23"/>
        <end position="490"/>
    </location>
</feature>